<feature type="modified residue" description="4-aspartylphosphate" evidence="2">
    <location>
        <position position="54"/>
    </location>
</feature>
<evidence type="ECO:0000259" key="3">
    <source>
        <dbReference type="PROSITE" id="PS50110"/>
    </source>
</evidence>
<protein>
    <submittedName>
        <fullName evidence="4">Two component system response regulator</fullName>
    </submittedName>
</protein>
<dbReference type="KEGG" id="dli:dnl_12180"/>
<evidence type="ECO:0000256" key="2">
    <source>
        <dbReference type="PROSITE-ProRule" id="PRU00169"/>
    </source>
</evidence>
<dbReference type="Pfam" id="PF00072">
    <property type="entry name" value="Response_reg"/>
    <property type="match status" value="1"/>
</dbReference>
<dbReference type="GO" id="GO:0000160">
    <property type="term" value="P:phosphorelay signal transduction system"/>
    <property type="evidence" value="ECO:0007669"/>
    <property type="project" value="InterPro"/>
</dbReference>
<feature type="domain" description="Response regulatory" evidence="3">
    <location>
        <begin position="5"/>
        <end position="130"/>
    </location>
</feature>
<dbReference type="SUPFAM" id="SSF52172">
    <property type="entry name" value="CheY-like"/>
    <property type="match status" value="1"/>
</dbReference>
<proteinExistence type="predicted"/>
<organism evidence="4 5">
    <name type="scientific">Desulfonema limicola</name>
    <dbReference type="NCBI Taxonomy" id="45656"/>
    <lineage>
        <taxon>Bacteria</taxon>
        <taxon>Pseudomonadati</taxon>
        <taxon>Thermodesulfobacteriota</taxon>
        <taxon>Desulfobacteria</taxon>
        <taxon>Desulfobacterales</taxon>
        <taxon>Desulfococcaceae</taxon>
        <taxon>Desulfonema</taxon>
    </lineage>
</organism>
<dbReference type="InterPro" id="IPR011006">
    <property type="entry name" value="CheY-like_superfamily"/>
</dbReference>
<dbReference type="SMART" id="SM00448">
    <property type="entry name" value="REC"/>
    <property type="match status" value="1"/>
</dbReference>
<dbReference type="PANTHER" id="PTHR44591:SF3">
    <property type="entry name" value="RESPONSE REGULATORY DOMAIN-CONTAINING PROTEIN"/>
    <property type="match status" value="1"/>
</dbReference>
<gene>
    <name evidence="4" type="ORF">dnl_12180</name>
</gene>
<dbReference type="Proteomes" id="UP000663720">
    <property type="component" value="Chromosome"/>
</dbReference>
<dbReference type="RefSeq" id="WP_207690773.1">
    <property type="nucleotide sequence ID" value="NZ_CP061799.1"/>
</dbReference>
<sequence>MKKQKILIVDDEQDMRIFLSTLFETSGYKIIEAEDGQEGIKAAGDNIPDLITLDIMMPKEGGIFMYQQLKTNERLKHIPVIILSAIAKKTFNHYLKMLNIKLGGIVPQPEAYMEKPPEAEELLGIAQNLLNQA</sequence>
<name>A0A975GF70_9BACT</name>
<dbReference type="AlphaFoldDB" id="A0A975GF70"/>
<dbReference type="EMBL" id="CP061799">
    <property type="protein sequence ID" value="QTA78971.1"/>
    <property type="molecule type" value="Genomic_DNA"/>
</dbReference>
<evidence type="ECO:0000313" key="5">
    <source>
        <dbReference type="Proteomes" id="UP000663720"/>
    </source>
</evidence>
<keyword evidence="1 2" id="KW-0597">Phosphoprotein</keyword>
<reference evidence="4" key="1">
    <citation type="journal article" date="2021" name="Microb. Physiol.">
        <title>Proteogenomic Insights into the Physiology of Marine, Sulfate-Reducing, Filamentous Desulfonema limicola and Desulfonema magnum.</title>
        <authorList>
            <person name="Schnaars V."/>
            <person name="Wohlbrand L."/>
            <person name="Scheve S."/>
            <person name="Hinrichs C."/>
            <person name="Reinhardt R."/>
            <person name="Rabus R."/>
        </authorList>
    </citation>
    <scope>NUCLEOTIDE SEQUENCE</scope>
    <source>
        <strain evidence="4">5ac10</strain>
    </source>
</reference>
<dbReference type="PROSITE" id="PS50110">
    <property type="entry name" value="RESPONSE_REGULATORY"/>
    <property type="match status" value="1"/>
</dbReference>
<keyword evidence="5" id="KW-1185">Reference proteome</keyword>
<dbReference type="PANTHER" id="PTHR44591">
    <property type="entry name" value="STRESS RESPONSE REGULATOR PROTEIN 1"/>
    <property type="match status" value="1"/>
</dbReference>
<dbReference type="Gene3D" id="3.40.50.2300">
    <property type="match status" value="1"/>
</dbReference>
<dbReference type="InterPro" id="IPR001789">
    <property type="entry name" value="Sig_transdc_resp-reg_receiver"/>
</dbReference>
<accession>A0A975GF70</accession>
<dbReference type="InterPro" id="IPR050595">
    <property type="entry name" value="Bact_response_regulator"/>
</dbReference>
<evidence type="ECO:0000313" key="4">
    <source>
        <dbReference type="EMBL" id="QTA78971.1"/>
    </source>
</evidence>
<evidence type="ECO:0000256" key="1">
    <source>
        <dbReference type="ARBA" id="ARBA00022553"/>
    </source>
</evidence>